<feature type="compositionally biased region" description="Acidic residues" evidence="1">
    <location>
        <begin position="1037"/>
        <end position="1046"/>
    </location>
</feature>
<feature type="compositionally biased region" description="Acidic residues" evidence="1">
    <location>
        <begin position="1274"/>
        <end position="1301"/>
    </location>
</feature>
<dbReference type="Gene3D" id="3.60.15.10">
    <property type="entry name" value="Ribonuclease Z/Hydroxyacylglutathione hydrolase-like"/>
    <property type="match status" value="1"/>
</dbReference>
<sequence>SPYGYPLKEGERVIRHSSEQVSVEILVNPQAQTVSLGVKAFLTTPSKHKHLIYAGHAFQGSGAWILQDDTFTYGNFAQAFKDQDVNNAMKQQQGSTLHIYTNAEGEWSNGHISKSDFAKQLNVKLNPTDKLDNSHGVLQFSAYVSNFIKVRQLNELLQSSDVVGNIRFSRPTLYIFPGCQGDSALFGINGFNLLVNGGYSRKACFWDFTRHLDRIDAALMTHLGADNLYGFKSVLQRKSIENIHPEIGFMYVNGSDKVKTPTEGEGNEKKEETLQINLAEEGNQIIQFAKQMGQAPQACSRSLSGQSIEPINLYHKVGIGSLDMYILNPVSDSKELKDFYQQWNQRVAQFGSNQHLPLPNTLSVCALLVWRPSDPNDKITRIFFPGNAPQHKVIEGLEKLKSLDVLKHPSCTKSTLNAKPAKKAATPRPPLKSKVSPVTTPRNETPEKTKKEVKETASKTATAPKPKPPMQKVKKEEVNKKTMKGPEKEKIAAKTEKIAVKSEKIKVEKTPAKDKPTRTTPSKPTSITKTPVPKTATPSKNSASAAPSKNSTSSTPSKNSTPSKGSAKSSASSTPKAIASPLKAPEIKTEKPEEVKDLPPKESSPETVQATPDLVDFSSRDEPQPKQETEAVEQQLTEPNGFHEQIMDTASPSGEIIQPDAIEPVQSQQESPSPLSDVTPETLPEPMAPGMPCTTPAMGKEEMRELGIYDEDEDIEGDLDAQQETAEDNRVPHMFGGMADSMHEDLMGGFSAPSNAMQGSFHGDLMSGSMHESMFDSHKPFDGPVIVENGESNADDLTPEEETSEEIQPQALPEPVAYAPESYGQEPDIIPTIESKEETILEQISTPTIQEPDLLPVKQDSEKQEVANILDTPDEVENVLPEDDKIVDAEEKDTSRDLEKDKIIDPEQDTEEQSLEPVVVEEKETFETQPDTQCQPEIDSDEEFKEEPGREPQMESGMPKPEQLHEQISANLHQPDEYIDKAQGEQDLLERPLSPEPVEEEQEDLNDNTRQTDSIEQSFGIGSSELKQAALNNFENIENDFDADEAEATKSPVIEEQKTGENDFEAEATKSPVIEEPKAGENDFEAGVPESPVTEEQKTGDNDFEAEGSETPVTEELKAGENDLEAEVPETPLTEDQDANIGAKQEEESVEQAHIDELQEQDVHETPKFGEHEPEDTDDDRAESPDSQLGSQDLNRDSLERDVMAKEQCSDEEHVQRDSIERDSEERDSIEKDSEEKMPERDSEERDSIEKERQTEKIIDPAEQRESLERSYEDDSEETEETDDEEEEDEEESSFDQDENTDEKCLIDEKEGVKADHKSADYQMDQPTDSLQSPESEYTDASHGGQVGYHQMDEQDGDSVDDLDDKQMSPMNQQPRPFRDEYEKYGAPSHPSGPMSSNPFEASAPGTNPFDGYGQPQQPQNTFDDSPDDDNINGGPTNFDPLSQWGQPMGLPFPAPPGENNPAAASSKLPASKPDSKKPGSANTKRPTSAAKPTASNGVPEKSKSGNLNSSKMTTGGSTNSSRLSMGGKTSKSRPLSAPIKSPSDDKSKANGIKRPATATGSKATSVSNKMPTLPAFTPFYVDLTYIPAHGNPNYSDIEFFKRVRARHYVLSALSPNTQILDALLEGKNTWEDKTLPVTIIPTYDNETLRLWMSLHKEKLADAKVEIAPSANRCTIQLQDHETSCSAYRLEF</sequence>
<feature type="compositionally biased region" description="Low complexity" evidence="1">
    <location>
        <begin position="518"/>
        <end position="581"/>
    </location>
</feature>
<organism evidence="4 5">
    <name type="scientific">Mya arenaria</name>
    <name type="common">Soft-shell clam</name>
    <dbReference type="NCBI Taxonomy" id="6604"/>
    <lineage>
        <taxon>Eukaryota</taxon>
        <taxon>Metazoa</taxon>
        <taxon>Spiralia</taxon>
        <taxon>Lophotrochozoa</taxon>
        <taxon>Mollusca</taxon>
        <taxon>Bivalvia</taxon>
        <taxon>Autobranchia</taxon>
        <taxon>Heteroconchia</taxon>
        <taxon>Euheterodonta</taxon>
        <taxon>Imparidentia</taxon>
        <taxon>Neoheterodontei</taxon>
        <taxon>Myida</taxon>
        <taxon>Myoidea</taxon>
        <taxon>Myidae</taxon>
        <taxon>Mya</taxon>
    </lineage>
</organism>
<evidence type="ECO:0000259" key="2">
    <source>
        <dbReference type="Pfam" id="PF23415"/>
    </source>
</evidence>
<gene>
    <name evidence="4" type="ORF">MAR_025336</name>
</gene>
<feature type="compositionally biased region" description="Basic and acidic residues" evidence="1">
    <location>
        <begin position="1144"/>
        <end position="1172"/>
    </location>
</feature>
<feature type="region of interest" description="Disordered" evidence="1">
    <location>
        <begin position="845"/>
        <end position="1017"/>
    </location>
</feature>
<proteinExistence type="predicted"/>
<evidence type="ECO:0000313" key="4">
    <source>
        <dbReference type="EMBL" id="WAR00964.1"/>
    </source>
</evidence>
<protein>
    <submittedName>
        <fullName evidence="4">FUTSC-like protein</fullName>
    </submittedName>
</protein>
<feature type="compositionally biased region" description="Polar residues" evidence="1">
    <location>
        <begin position="665"/>
        <end position="676"/>
    </location>
</feature>
<feature type="compositionally biased region" description="Basic and acidic residues" evidence="1">
    <location>
        <begin position="473"/>
        <end position="517"/>
    </location>
</feature>
<dbReference type="Pfam" id="PF25281">
    <property type="entry name" value="MBL_MAP1B"/>
    <property type="match status" value="1"/>
</dbReference>
<feature type="compositionally biased region" description="Low complexity" evidence="1">
    <location>
        <begin position="1460"/>
        <end position="1473"/>
    </location>
</feature>
<feature type="compositionally biased region" description="Basic and acidic residues" evidence="1">
    <location>
        <begin position="585"/>
        <end position="604"/>
    </location>
</feature>
<reference evidence="4" key="1">
    <citation type="submission" date="2022-11" db="EMBL/GenBank/DDBJ databases">
        <title>Centuries of genome instability and evolution in soft-shell clam transmissible cancer (bioRxiv).</title>
        <authorList>
            <person name="Hart S.F.M."/>
            <person name="Yonemitsu M.A."/>
            <person name="Giersch R.M."/>
            <person name="Beal B.F."/>
            <person name="Arriagada G."/>
            <person name="Davis B.W."/>
            <person name="Ostrander E.A."/>
            <person name="Goff S.P."/>
            <person name="Metzger M.J."/>
        </authorList>
    </citation>
    <scope>NUCLEOTIDE SEQUENCE</scope>
    <source>
        <strain evidence="4">MELC-2E11</strain>
        <tissue evidence="4">Siphon/mantle</tissue>
    </source>
</reference>
<feature type="compositionally biased region" description="Polar residues" evidence="1">
    <location>
        <begin position="1434"/>
        <end position="1446"/>
    </location>
</feature>
<feature type="compositionally biased region" description="Polar residues" evidence="1">
    <location>
        <begin position="1415"/>
        <end position="1424"/>
    </location>
</feature>
<feature type="region of interest" description="Disordered" evidence="1">
    <location>
        <begin position="412"/>
        <end position="697"/>
    </location>
</feature>
<feature type="compositionally biased region" description="Acidic residues" evidence="1">
    <location>
        <begin position="872"/>
        <end position="881"/>
    </location>
</feature>
<dbReference type="EMBL" id="CP111014">
    <property type="protein sequence ID" value="WAR00964.1"/>
    <property type="molecule type" value="Genomic_DNA"/>
</dbReference>
<feature type="compositionally biased region" description="Basic and acidic residues" evidence="1">
    <location>
        <begin position="974"/>
        <end position="990"/>
    </location>
</feature>
<dbReference type="InterPro" id="IPR057480">
    <property type="entry name" value="MAP1A/B/S-like_MBL"/>
</dbReference>
<feature type="compositionally biased region" description="Basic and acidic residues" evidence="1">
    <location>
        <begin position="618"/>
        <end position="629"/>
    </location>
</feature>
<feature type="compositionally biased region" description="Polar residues" evidence="1">
    <location>
        <begin position="1505"/>
        <end position="1534"/>
    </location>
</feature>
<dbReference type="InterPro" id="IPR026074">
    <property type="entry name" value="MAP1"/>
</dbReference>
<feature type="domain" description="Microtubule-associated protein 1A/B/S-like MBL-like" evidence="3">
    <location>
        <begin position="153"/>
        <end position="417"/>
    </location>
</feature>
<feature type="compositionally biased region" description="Basic and acidic residues" evidence="1">
    <location>
        <begin position="444"/>
        <end position="457"/>
    </location>
</feature>
<feature type="compositionally biased region" description="Basic and acidic residues" evidence="1">
    <location>
        <begin position="1302"/>
        <end position="1320"/>
    </location>
</feature>
<feature type="non-terminal residue" evidence="4">
    <location>
        <position position="1692"/>
    </location>
</feature>
<feature type="compositionally biased region" description="Acidic residues" evidence="1">
    <location>
        <begin position="1354"/>
        <end position="1364"/>
    </location>
</feature>
<dbReference type="PANTHER" id="PTHR13843:SF12">
    <property type="entry name" value="ATPASE F1_V1_A1 COMPLEX ALPHA_BETA SUBUNIT NUCLEOTIDE-BINDING DOMAIN-CONTAINING PROTEIN"/>
    <property type="match status" value="1"/>
</dbReference>
<dbReference type="Proteomes" id="UP001164746">
    <property type="component" value="Chromosome 3"/>
</dbReference>
<keyword evidence="5" id="KW-1185">Reference proteome</keyword>
<accession>A0ABY7DXU0</accession>
<dbReference type="InterPro" id="IPR036866">
    <property type="entry name" value="RibonucZ/Hydroxyglut_hydro"/>
</dbReference>
<evidence type="ECO:0000313" key="5">
    <source>
        <dbReference type="Proteomes" id="UP001164746"/>
    </source>
</evidence>
<dbReference type="PANTHER" id="PTHR13843">
    <property type="entry name" value="MICROTUBULE-ASSOCIATED PROTEIN"/>
    <property type="match status" value="1"/>
</dbReference>
<feature type="compositionally biased region" description="Polar residues" evidence="1">
    <location>
        <begin position="1325"/>
        <end position="1336"/>
    </location>
</feature>
<feature type="compositionally biased region" description="Basic and acidic residues" evidence="1">
    <location>
        <begin position="882"/>
        <end position="905"/>
    </location>
</feature>
<dbReference type="InterPro" id="IPR056617">
    <property type="entry name" value="MAP1B/S_N"/>
</dbReference>
<evidence type="ECO:0000256" key="1">
    <source>
        <dbReference type="SAM" id="MobiDB-lite"/>
    </source>
</evidence>
<feature type="domain" description="Microtubule-associated protein 1B/S N-terminal" evidence="2">
    <location>
        <begin position="8"/>
        <end position="146"/>
    </location>
</feature>
<feature type="compositionally biased region" description="Acidic residues" evidence="1">
    <location>
        <begin position="1122"/>
        <end position="1138"/>
    </location>
</feature>
<feature type="compositionally biased region" description="Basic and acidic residues" evidence="1">
    <location>
        <begin position="1194"/>
        <end position="1273"/>
    </location>
</feature>
<evidence type="ECO:0000259" key="3">
    <source>
        <dbReference type="Pfam" id="PF25281"/>
    </source>
</evidence>
<feature type="region of interest" description="Disordered" evidence="1">
    <location>
        <begin position="1037"/>
        <end position="1567"/>
    </location>
</feature>
<name>A0ABY7DXU0_MYAAR</name>
<feature type="compositionally biased region" description="Polar residues" evidence="1">
    <location>
        <begin position="1008"/>
        <end position="1017"/>
    </location>
</feature>
<dbReference type="Pfam" id="PF23415">
    <property type="entry name" value="MAPB1_N"/>
    <property type="match status" value="1"/>
</dbReference>
<feature type="compositionally biased region" description="Acidic residues" evidence="1">
    <location>
        <begin position="997"/>
        <end position="1006"/>
    </location>
</feature>